<sequence length="165" mass="18782">METFFKLSTAHIIFMTSPPSTEFIFLSVQPLAALEKHEVIQDLFGDEQVERILSIPLVYSVHTDEAIWMRDNTGAHTTKSGYKWLITKGQSLLGVCKVEEESLAHLFWECAFTTQVLLEIGVVFLTTDREQNWKQWLAVGPKYASLEPPDGETVKVNFDASFQQQ</sequence>
<name>A0A2P5X382_GOSBA</name>
<proteinExistence type="predicted"/>
<dbReference type="OrthoDB" id="1001780at2759"/>
<organism evidence="1 2">
    <name type="scientific">Gossypium barbadense</name>
    <name type="common">Sea Island cotton</name>
    <name type="synonym">Hibiscus barbadensis</name>
    <dbReference type="NCBI Taxonomy" id="3634"/>
    <lineage>
        <taxon>Eukaryota</taxon>
        <taxon>Viridiplantae</taxon>
        <taxon>Streptophyta</taxon>
        <taxon>Embryophyta</taxon>
        <taxon>Tracheophyta</taxon>
        <taxon>Spermatophyta</taxon>
        <taxon>Magnoliopsida</taxon>
        <taxon>eudicotyledons</taxon>
        <taxon>Gunneridae</taxon>
        <taxon>Pentapetalae</taxon>
        <taxon>rosids</taxon>
        <taxon>malvids</taxon>
        <taxon>Malvales</taxon>
        <taxon>Malvaceae</taxon>
        <taxon>Malvoideae</taxon>
        <taxon>Gossypium</taxon>
    </lineage>
</organism>
<dbReference type="EMBL" id="KZ665794">
    <property type="protein sequence ID" value="PPR97805.1"/>
    <property type="molecule type" value="Genomic_DNA"/>
</dbReference>
<gene>
    <name evidence="1" type="ORF">GOBAR_AA22863</name>
</gene>
<protein>
    <recommendedName>
        <fullName evidence="3">Reverse transcriptase zinc-binding domain-containing protein</fullName>
    </recommendedName>
</protein>
<dbReference type="Proteomes" id="UP000239757">
    <property type="component" value="Unassembled WGS sequence"/>
</dbReference>
<evidence type="ECO:0000313" key="1">
    <source>
        <dbReference type="EMBL" id="PPR97805.1"/>
    </source>
</evidence>
<evidence type="ECO:0008006" key="3">
    <source>
        <dbReference type="Google" id="ProtNLM"/>
    </source>
</evidence>
<evidence type="ECO:0000313" key="2">
    <source>
        <dbReference type="Proteomes" id="UP000239757"/>
    </source>
</evidence>
<reference evidence="1 2" key="1">
    <citation type="submission" date="2015-01" db="EMBL/GenBank/DDBJ databases">
        <title>Genome of allotetraploid Gossypium barbadense reveals genomic plasticity and fiber elongation in cotton evolution.</title>
        <authorList>
            <person name="Chen X."/>
            <person name="Liu X."/>
            <person name="Zhao B."/>
            <person name="Zheng H."/>
            <person name="Hu Y."/>
            <person name="Lu G."/>
            <person name="Yang C."/>
            <person name="Chen J."/>
            <person name="Shan C."/>
            <person name="Zhang L."/>
            <person name="Zhou Y."/>
            <person name="Wang L."/>
            <person name="Guo W."/>
            <person name="Bai Y."/>
            <person name="Ruan J."/>
            <person name="Shangguan X."/>
            <person name="Mao Y."/>
            <person name="Jiang J."/>
            <person name="Zhu Y."/>
            <person name="Lei J."/>
            <person name="Kang H."/>
            <person name="Chen S."/>
            <person name="He X."/>
            <person name="Wang R."/>
            <person name="Wang Y."/>
            <person name="Chen J."/>
            <person name="Wang L."/>
            <person name="Yu S."/>
            <person name="Wang B."/>
            <person name="Wei J."/>
            <person name="Song S."/>
            <person name="Lu X."/>
            <person name="Gao Z."/>
            <person name="Gu W."/>
            <person name="Deng X."/>
            <person name="Ma D."/>
            <person name="Wang S."/>
            <person name="Liang W."/>
            <person name="Fang L."/>
            <person name="Cai C."/>
            <person name="Zhu X."/>
            <person name="Zhou B."/>
            <person name="Zhang Y."/>
            <person name="Chen Z."/>
            <person name="Xu S."/>
            <person name="Zhu R."/>
            <person name="Wang S."/>
            <person name="Zhang T."/>
            <person name="Zhao G."/>
        </authorList>
    </citation>
    <scope>NUCLEOTIDE SEQUENCE [LARGE SCALE GENOMIC DNA]</scope>
    <source>
        <strain evidence="2">cv. Xinhai21</strain>
        <tissue evidence="1">Leaf</tissue>
    </source>
</reference>
<accession>A0A2P5X382</accession>
<dbReference type="AlphaFoldDB" id="A0A2P5X382"/>